<dbReference type="VEuPathDB" id="MicrosporidiaDB:EHP00_921"/>
<protein>
    <submittedName>
        <fullName evidence="3">Uncharacterized protein</fullName>
    </submittedName>
</protein>
<dbReference type="OrthoDB" id="2199854at2759"/>
<feature type="transmembrane region" description="Helical" evidence="2">
    <location>
        <begin position="124"/>
        <end position="150"/>
    </location>
</feature>
<evidence type="ECO:0000313" key="4">
    <source>
        <dbReference type="Proteomes" id="UP000192758"/>
    </source>
</evidence>
<name>A0A1W0E4Y2_9MICR</name>
<reference evidence="3 4" key="1">
    <citation type="journal article" date="2017" name="Environ. Microbiol.">
        <title>Decay of the glycolytic pathway and adaptation to intranuclear parasitism within Enterocytozoonidae microsporidia.</title>
        <authorList>
            <person name="Wiredu Boakye D."/>
            <person name="Jaroenlak P."/>
            <person name="Prachumwat A."/>
            <person name="Williams T.A."/>
            <person name="Bateman K.S."/>
            <person name="Itsathitphaisarn O."/>
            <person name="Sritunyalucksana K."/>
            <person name="Paszkiewicz K.H."/>
            <person name="Moore K.A."/>
            <person name="Stentiford G.D."/>
            <person name="Williams B.A."/>
        </authorList>
    </citation>
    <scope>NUCLEOTIDE SEQUENCE [LARGE SCALE GENOMIC DNA]</scope>
    <source>
        <strain evidence="3 4">TH1</strain>
    </source>
</reference>
<comment type="caution">
    <text evidence="3">The sequence shown here is derived from an EMBL/GenBank/DDBJ whole genome shotgun (WGS) entry which is preliminary data.</text>
</comment>
<feature type="transmembrane region" description="Helical" evidence="2">
    <location>
        <begin position="228"/>
        <end position="247"/>
    </location>
</feature>
<feature type="transmembrane region" description="Helical" evidence="2">
    <location>
        <begin position="171"/>
        <end position="193"/>
    </location>
</feature>
<keyword evidence="1" id="KW-0175">Coiled coil</keyword>
<feature type="transmembrane region" description="Helical" evidence="2">
    <location>
        <begin position="259"/>
        <end position="278"/>
    </location>
</feature>
<evidence type="ECO:0000256" key="1">
    <source>
        <dbReference type="SAM" id="Coils"/>
    </source>
</evidence>
<feature type="transmembrane region" description="Helical" evidence="2">
    <location>
        <begin position="12"/>
        <end position="38"/>
    </location>
</feature>
<keyword evidence="4" id="KW-1185">Reference proteome</keyword>
<evidence type="ECO:0000256" key="2">
    <source>
        <dbReference type="SAM" id="Phobius"/>
    </source>
</evidence>
<feature type="coiled-coil region" evidence="1">
    <location>
        <begin position="383"/>
        <end position="410"/>
    </location>
</feature>
<gene>
    <name evidence="3" type="ORF">EHP00_921</name>
</gene>
<keyword evidence="2" id="KW-0472">Membrane</keyword>
<feature type="transmembrane region" description="Helical" evidence="2">
    <location>
        <begin position="205"/>
        <end position="221"/>
    </location>
</feature>
<sequence>MKEKNYTRPSALNFLGFNFGFAISFFLSIFLIFFFMVMDYINVHEDVYNYFYWLNFIPAGGIFCYTIRYVDINCISNVLTQSTFDYIMIKSAFKLLEDCRFYFVTCLFGGMLLTLEGHKGKKKFIWFLVAVYFFQLFFLCLSFEQLLIALSMRMLFFGIFPLKHRDTKHNMNKVFLVSCFYFIDLIMNYRLFLELHFFSVDYVKLAFYFYTILILGYILFYKKISYFASAYAIVNFIGILCIAIYNFCKKTVFNYLDAYCLKMAIVLSIALIALSHICSRSKMVKIFPPEKQSLYDFMYFSLANIIRKETFDMNVIQIKLESILPQVSNKDTKVFMRIQDFKLISAVHILNELYRKTNEPLDITSTLVASELDQSKLTLYDALNKTKKHYDELDQAIEEAIESVIDVNNDVVSDIIQAIGFRSIGLGYIFSKNTYSSEKNMTMASKLEYEINNKKIGNIITVINPNVNADEE</sequence>
<dbReference type="AlphaFoldDB" id="A0A1W0E4Y2"/>
<dbReference type="EMBL" id="MNPJ01000021">
    <property type="protein sequence ID" value="OQS54252.1"/>
    <property type="molecule type" value="Genomic_DNA"/>
</dbReference>
<keyword evidence="2" id="KW-1133">Transmembrane helix</keyword>
<proteinExistence type="predicted"/>
<organism evidence="3 4">
    <name type="scientific">Ecytonucleospora hepatopenaei</name>
    <dbReference type="NCBI Taxonomy" id="646526"/>
    <lineage>
        <taxon>Eukaryota</taxon>
        <taxon>Fungi</taxon>
        <taxon>Fungi incertae sedis</taxon>
        <taxon>Microsporidia</taxon>
        <taxon>Enterocytozoonidae</taxon>
        <taxon>Ecytonucleospora</taxon>
    </lineage>
</organism>
<feature type="transmembrane region" description="Helical" evidence="2">
    <location>
        <begin position="99"/>
        <end position="118"/>
    </location>
</feature>
<dbReference type="Proteomes" id="UP000192758">
    <property type="component" value="Unassembled WGS sequence"/>
</dbReference>
<feature type="transmembrane region" description="Helical" evidence="2">
    <location>
        <begin position="50"/>
        <end position="70"/>
    </location>
</feature>
<evidence type="ECO:0000313" key="3">
    <source>
        <dbReference type="EMBL" id="OQS54252.1"/>
    </source>
</evidence>
<accession>A0A1W0E4Y2</accession>
<keyword evidence="2" id="KW-0812">Transmembrane</keyword>